<dbReference type="PANTHER" id="PTHR12526">
    <property type="entry name" value="GLYCOSYLTRANSFERASE"/>
    <property type="match status" value="1"/>
</dbReference>
<evidence type="ECO:0000313" key="3">
    <source>
        <dbReference type="EMBL" id="HIV09595.1"/>
    </source>
</evidence>
<accession>A0A9D1T2M7</accession>
<dbReference type="PANTHER" id="PTHR12526:SF625">
    <property type="entry name" value="PHOSPHATIDYLINOSITOL GLYCAN-CLASS A"/>
    <property type="match status" value="1"/>
</dbReference>
<evidence type="ECO:0000313" key="4">
    <source>
        <dbReference type="Proteomes" id="UP000886845"/>
    </source>
</evidence>
<name>A0A9D1T2M7_9BACT</name>
<dbReference type="Pfam" id="PF00534">
    <property type="entry name" value="Glycos_transf_1"/>
    <property type="match status" value="1"/>
</dbReference>
<dbReference type="GO" id="GO:0016757">
    <property type="term" value="F:glycosyltransferase activity"/>
    <property type="evidence" value="ECO:0007669"/>
    <property type="project" value="InterPro"/>
</dbReference>
<sequence length="366" mass="40275">MRIVQILPSLNDGGVERGVVDSNRLYVRAGHESVVISAGGKRVAQIEADGGRHVTLDMRSKNPLTAPWRAWALRRALREIRPDVVHFRSRVPGWLTLWANRTLGLPTVSTMHGLNHPGLYSSVMVRADRVICVSTAGRAFVREHYPWVPEDRLAVIPRGVDLETFDPARLDAAWQADFRKRWGLEGKFVALVVGRVSRLKGVDVLIRAVAELKESWPELVALVVGGPQKHQEDYLDELKALARDLGVQDRVVFTGSQSHIPEIDALADVLCSCNVSKPESFGRTVAEALAMETPVVAAAHGGVLDIVRDGQDGFLVPPGDAHALAQALRRVRDTAFGPLRPHIADTFTAEKMAQTTLDLYQSLLSR</sequence>
<dbReference type="Pfam" id="PF13439">
    <property type="entry name" value="Glyco_transf_4"/>
    <property type="match status" value="1"/>
</dbReference>
<proteinExistence type="predicted"/>
<dbReference type="CDD" id="cd03819">
    <property type="entry name" value="GT4_WavL-like"/>
    <property type="match status" value="1"/>
</dbReference>
<comment type="caution">
    <text evidence="3">The sequence shown here is derived from an EMBL/GenBank/DDBJ whole genome shotgun (WGS) entry which is preliminary data.</text>
</comment>
<dbReference type="Proteomes" id="UP000886845">
    <property type="component" value="Unassembled WGS sequence"/>
</dbReference>
<dbReference type="EMBL" id="DVOR01000184">
    <property type="protein sequence ID" value="HIV09595.1"/>
    <property type="molecule type" value="Genomic_DNA"/>
</dbReference>
<evidence type="ECO:0000259" key="2">
    <source>
        <dbReference type="Pfam" id="PF13439"/>
    </source>
</evidence>
<dbReference type="InterPro" id="IPR028098">
    <property type="entry name" value="Glyco_trans_4-like_N"/>
</dbReference>
<dbReference type="AlphaFoldDB" id="A0A9D1T2M7"/>
<reference evidence="3" key="2">
    <citation type="journal article" date="2021" name="PeerJ">
        <title>Extensive microbial diversity within the chicken gut microbiome revealed by metagenomics and culture.</title>
        <authorList>
            <person name="Gilroy R."/>
            <person name="Ravi A."/>
            <person name="Getino M."/>
            <person name="Pursley I."/>
            <person name="Horton D.L."/>
            <person name="Alikhan N.F."/>
            <person name="Baker D."/>
            <person name="Gharbi K."/>
            <person name="Hall N."/>
            <person name="Watson M."/>
            <person name="Adriaenssens E.M."/>
            <person name="Foster-Nyarko E."/>
            <person name="Jarju S."/>
            <person name="Secka A."/>
            <person name="Antonio M."/>
            <person name="Oren A."/>
            <person name="Chaudhuri R.R."/>
            <person name="La Ragione R."/>
            <person name="Hildebrand F."/>
            <person name="Pallen M.J."/>
        </authorList>
    </citation>
    <scope>NUCLEOTIDE SEQUENCE</scope>
    <source>
        <strain evidence="3">35461</strain>
    </source>
</reference>
<feature type="domain" description="Glycosyltransferase subfamily 4-like N-terminal" evidence="2">
    <location>
        <begin position="13"/>
        <end position="163"/>
    </location>
</feature>
<reference evidence="3" key="1">
    <citation type="submission" date="2020-10" db="EMBL/GenBank/DDBJ databases">
        <authorList>
            <person name="Gilroy R."/>
        </authorList>
    </citation>
    <scope>NUCLEOTIDE SEQUENCE</scope>
    <source>
        <strain evidence="3">35461</strain>
    </source>
</reference>
<protein>
    <submittedName>
        <fullName evidence="3">Glycosyltransferase family 4 protein</fullName>
    </submittedName>
</protein>
<dbReference type="Gene3D" id="3.40.50.2000">
    <property type="entry name" value="Glycogen Phosphorylase B"/>
    <property type="match status" value="2"/>
</dbReference>
<dbReference type="SUPFAM" id="SSF53756">
    <property type="entry name" value="UDP-Glycosyltransferase/glycogen phosphorylase"/>
    <property type="match status" value="1"/>
</dbReference>
<gene>
    <name evidence="3" type="ORF">IAC79_05745</name>
</gene>
<organism evidence="3 4">
    <name type="scientific">Candidatus Spyradenecus faecavium</name>
    <dbReference type="NCBI Taxonomy" id="2840947"/>
    <lineage>
        <taxon>Bacteria</taxon>
        <taxon>Pseudomonadati</taxon>
        <taxon>Lentisphaerota</taxon>
        <taxon>Lentisphaeria</taxon>
        <taxon>Lentisphaerales</taxon>
        <taxon>Lentisphaeraceae</taxon>
        <taxon>Lentisphaeraceae incertae sedis</taxon>
        <taxon>Candidatus Spyradenecus</taxon>
    </lineage>
</organism>
<feature type="domain" description="Glycosyl transferase family 1" evidence="1">
    <location>
        <begin position="178"/>
        <end position="331"/>
    </location>
</feature>
<dbReference type="InterPro" id="IPR001296">
    <property type="entry name" value="Glyco_trans_1"/>
</dbReference>
<evidence type="ECO:0000259" key="1">
    <source>
        <dbReference type="Pfam" id="PF00534"/>
    </source>
</evidence>